<evidence type="ECO:0000313" key="2">
    <source>
        <dbReference type="Proteomes" id="UP001295444"/>
    </source>
</evidence>
<feature type="non-terminal residue" evidence="1">
    <location>
        <position position="106"/>
    </location>
</feature>
<reference evidence="1" key="1">
    <citation type="submission" date="2022-03" db="EMBL/GenBank/DDBJ databases">
        <authorList>
            <person name="Alioto T."/>
            <person name="Alioto T."/>
            <person name="Gomez Garrido J."/>
        </authorList>
    </citation>
    <scope>NUCLEOTIDE SEQUENCE</scope>
</reference>
<feature type="non-terminal residue" evidence="1">
    <location>
        <position position="1"/>
    </location>
</feature>
<organism evidence="1 2">
    <name type="scientific">Pelobates cultripes</name>
    <name type="common">Western spadefoot toad</name>
    <dbReference type="NCBI Taxonomy" id="61616"/>
    <lineage>
        <taxon>Eukaryota</taxon>
        <taxon>Metazoa</taxon>
        <taxon>Chordata</taxon>
        <taxon>Craniata</taxon>
        <taxon>Vertebrata</taxon>
        <taxon>Euteleostomi</taxon>
        <taxon>Amphibia</taxon>
        <taxon>Batrachia</taxon>
        <taxon>Anura</taxon>
        <taxon>Pelobatoidea</taxon>
        <taxon>Pelobatidae</taxon>
        <taxon>Pelobates</taxon>
    </lineage>
</organism>
<accession>A0AAD1W604</accession>
<evidence type="ECO:0000313" key="1">
    <source>
        <dbReference type="EMBL" id="CAH2284692.1"/>
    </source>
</evidence>
<name>A0AAD1W604_PELCU</name>
<protein>
    <submittedName>
        <fullName evidence="1">Uncharacterized protein</fullName>
    </submittedName>
</protein>
<dbReference type="Proteomes" id="UP001295444">
    <property type="component" value="Chromosome 04"/>
</dbReference>
<dbReference type="AlphaFoldDB" id="A0AAD1W604"/>
<sequence>KIKRIPCTKSQKPKDLQHYWDPHALTLKYISSPWATLQPEQGLRYLGAEDHLDMTHSATNPSYTKMDPVVVAACLHHQTNRTYLLVEHRSSSVLLSHNSSSKHHPQ</sequence>
<gene>
    <name evidence="1" type="ORF">PECUL_23A050526</name>
</gene>
<proteinExistence type="predicted"/>
<dbReference type="EMBL" id="OW240915">
    <property type="protein sequence ID" value="CAH2284692.1"/>
    <property type="molecule type" value="Genomic_DNA"/>
</dbReference>
<keyword evidence="2" id="KW-1185">Reference proteome</keyword>